<protein>
    <submittedName>
        <fullName evidence="3">Uncharacterized protein</fullName>
    </submittedName>
</protein>
<feature type="compositionally biased region" description="Basic residues" evidence="2">
    <location>
        <begin position="171"/>
        <end position="184"/>
    </location>
</feature>
<dbReference type="RefSeq" id="XP_003681313.1">
    <property type="nucleotide sequence ID" value="XM_003681265.1"/>
</dbReference>
<feature type="compositionally biased region" description="Basic and acidic residues" evidence="2">
    <location>
        <begin position="117"/>
        <end position="128"/>
    </location>
</feature>
<keyword evidence="1" id="KW-0175">Coiled coil</keyword>
<evidence type="ECO:0000313" key="3">
    <source>
        <dbReference type="EMBL" id="CCE92102.1"/>
    </source>
</evidence>
<dbReference type="OrthoDB" id="4064247at2759"/>
<dbReference type="AlphaFoldDB" id="G8ZU08"/>
<dbReference type="EMBL" id="HE616745">
    <property type="protein sequence ID" value="CCE92102.1"/>
    <property type="molecule type" value="Genomic_DNA"/>
</dbReference>
<evidence type="ECO:0000313" key="4">
    <source>
        <dbReference type="Proteomes" id="UP000005627"/>
    </source>
</evidence>
<dbReference type="GeneID" id="11503469"/>
<gene>
    <name evidence="3" type="primary">TDEL0D05180</name>
    <name evidence="3" type="ORF">TDEL_0D05180</name>
</gene>
<dbReference type="Proteomes" id="UP000005627">
    <property type="component" value="Chromosome 4"/>
</dbReference>
<organism evidence="3 4">
    <name type="scientific">Torulaspora delbrueckii</name>
    <name type="common">Yeast</name>
    <name type="synonym">Candida colliculosa</name>
    <dbReference type="NCBI Taxonomy" id="4950"/>
    <lineage>
        <taxon>Eukaryota</taxon>
        <taxon>Fungi</taxon>
        <taxon>Dikarya</taxon>
        <taxon>Ascomycota</taxon>
        <taxon>Saccharomycotina</taxon>
        <taxon>Saccharomycetes</taxon>
        <taxon>Saccharomycetales</taxon>
        <taxon>Saccharomycetaceae</taxon>
        <taxon>Torulaspora</taxon>
    </lineage>
</organism>
<reference evidence="3 4" key="1">
    <citation type="journal article" date="2011" name="Proc. Natl. Acad. Sci. U.S.A.">
        <title>Evolutionary erosion of yeast sex chromosomes by mating-type switching accidents.</title>
        <authorList>
            <person name="Gordon J.L."/>
            <person name="Armisen D."/>
            <person name="Proux-Wera E."/>
            <person name="Oheigeartaigh S.S."/>
            <person name="Byrne K.P."/>
            <person name="Wolfe K.H."/>
        </authorList>
    </citation>
    <scope>NUCLEOTIDE SEQUENCE [LARGE SCALE GENOMIC DNA]</scope>
    <source>
        <strain evidence="4">ATCC 10662 / CBS 1146 / NBRC 0425 / NCYC 2629 / NRRL Y-866</strain>
    </source>
</reference>
<feature type="compositionally biased region" description="Low complexity" evidence="2">
    <location>
        <begin position="262"/>
        <end position="271"/>
    </location>
</feature>
<dbReference type="InParanoid" id="G8ZU08"/>
<accession>G8ZU08</accession>
<keyword evidence="4" id="KW-1185">Reference proteome</keyword>
<dbReference type="KEGG" id="tdl:TDEL_0D05180"/>
<dbReference type="eggNOG" id="ENOG502RZS3">
    <property type="taxonomic scope" value="Eukaryota"/>
</dbReference>
<feature type="compositionally biased region" description="Basic and acidic residues" evidence="2">
    <location>
        <begin position="10"/>
        <end position="25"/>
    </location>
</feature>
<feature type="compositionally biased region" description="Low complexity" evidence="2">
    <location>
        <begin position="159"/>
        <end position="170"/>
    </location>
</feature>
<dbReference type="HOGENOM" id="CLU_366833_0_0_1"/>
<feature type="region of interest" description="Disordered" evidence="2">
    <location>
        <begin position="252"/>
        <end position="272"/>
    </location>
</feature>
<evidence type="ECO:0000256" key="1">
    <source>
        <dbReference type="SAM" id="Coils"/>
    </source>
</evidence>
<feature type="region of interest" description="Disordered" evidence="2">
    <location>
        <begin position="1"/>
        <end position="194"/>
    </location>
</feature>
<feature type="coiled-coil region" evidence="1">
    <location>
        <begin position="390"/>
        <end position="645"/>
    </location>
</feature>
<evidence type="ECO:0000256" key="2">
    <source>
        <dbReference type="SAM" id="MobiDB-lite"/>
    </source>
</evidence>
<sequence>MNSEIQEQTPHTDADVIIESSKEEVTQIEIRTAGSNIPILEDYSIREDNEITSSDDDENEEHHDSSFRSWFSRSRHHKLSATESPVKLEPVLTNESAIAEGTPQRQGSRRGGFRAFFKRDSAHEKEEQVNLQVGAQGDEGVELAKSAGDAQEESKLPETPTTPTTPTSSKFWKHFRSHHHRHRHATEMVTSSGVSEIPAVETLRLPSTDDADMISHEEKRQKNMAKLADQLEAVSPGSSPERDAGELDAIMTPERNGLNENSSESASTSSSIERAQLLKERVGLVFSASPAESHEGKPDEVSPLTPHGDVVENPYNYVFEPAKQKFITPVAQDSTVIDNSSLALKNFDNALKLMTKDAKISSYIGGRSSVTIAEISNQLLDFIKHEVQCQEHLREENKALSGDLESSKSELANLLSEFKAKEANNLELQKQLDEVKENVKAHRADLIYSKDECQKKIAEKQELERSLKETSEILKSLKLELSEFKEQCLKKDAKKVELEKALDNSNEKIYKMDKDLEEATDEIDMLSEEVESYKGKIQEAKTSERMAIERAEKDISQAKKETESEIKSKNELKTDIAVLKSKLEDLQKEHKNLVFDHEMLQEKHSITTTRLADLAGTFSKEQGTEREMRDNIEATGNKLRRYENTIEILKIGNLKIQENFHRERRKVLDLRQENNLYQKQLQFIECHRSQSLQFMSHLMFYYRNIVTDETLAQFDFYLKKLNESNFGLNIVRMKDDELKECFKEREAVVVKFYKEIAKQMFLDQVVAKHVSYMRSNNFLSSQLAGLRKQIHEYEQYVNRLLKEIKTQKNIQGKNKQKIDQISQKNAEYKSKISQIAN</sequence>
<proteinExistence type="predicted"/>
<name>G8ZU08_TORDE</name>